<accession>A0A1F6A025</accession>
<evidence type="ECO:0000313" key="3">
    <source>
        <dbReference type="Proteomes" id="UP000176253"/>
    </source>
</evidence>
<evidence type="ECO:0000313" key="2">
    <source>
        <dbReference type="EMBL" id="OGG18076.1"/>
    </source>
</evidence>
<keyword evidence="1" id="KW-0812">Transmembrane</keyword>
<evidence type="ECO:0000256" key="1">
    <source>
        <dbReference type="SAM" id="Phobius"/>
    </source>
</evidence>
<reference evidence="2 3" key="1">
    <citation type="journal article" date="2016" name="Nat. Commun.">
        <title>Thousands of microbial genomes shed light on interconnected biogeochemical processes in an aquifer system.</title>
        <authorList>
            <person name="Anantharaman K."/>
            <person name="Brown C.T."/>
            <person name="Hug L.A."/>
            <person name="Sharon I."/>
            <person name="Castelle C.J."/>
            <person name="Probst A.J."/>
            <person name="Thomas B.C."/>
            <person name="Singh A."/>
            <person name="Wilkins M.J."/>
            <person name="Karaoz U."/>
            <person name="Brodie E.L."/>
            <person name="Williams K.H."/>
            <person name="Hubbard S.S."/>
            <person name="Banfield J.F."/>
        </authorList>
    </citation>
    <scope>NUCLEOTIDE SEQUENCE [LARGE SCALE GENOMIC DNA]</scope>
</reference>
<proteinExistence type="predicted"/>
<protein>
    <submittedName>
        <fullName evidence="2">Uncharacterized protein</fullName>
    </submittedName>
</protein>
<dbReference type="EMBL" id="MFJM01000023">
    <property type="protein sequence ID" value="OGG18076.1"/>
    <property type="molecule type" value="Genomic_DNA"/>
</dbReference>
<organism evidence="2 3">
    <name type="scientific">Candidatus Gottesmanbacteria bacterium RIFCSPHIGHO2_02_FULL_39_14</name>
    <dbReference type="NCBI Taxonomy" id="1798383"/>
    <lineage>
        <taxon>Bacteria</taxon>
        <taxon>Candidatus Gottesmaniibacteriota</taxon>
    </lineage>
</organism>
<comment type="caution">
    <text evidence="2">The sequence shown here is derived from an EMBL/GenBank/DDBJ whole genome shotgun (WGS) entry which is preliminary data.</text>
</comment>
<feature type="transmembrane region" description="Helical" evidence="1">
    <location>
        <begin position="74"/>
        <end position="92"/>
    </location>
</feature>
<keyword evidence="1" id="KW-1133">Transmembrane helix</keyword>
<feature type="transmembrane region" description="Helical" evidence="1">
    <location>
        <begin position="35"/>
        <end position="62"/>
    </location>
</feature>
<sequence length="100" mass="11278">MGGDYLITRDFYASQLPLGLLLFGIVQLLDNKYFLSALCFSFASYLHPQVGIIGGSIAFSAYFVSTDKTEAIRLVKSFMFYAVIILPLYILYKNEIDPVF</sequence>
<feature type="transmembrane region" description="Helical" evidence="1">
    <location>
        <begin position="12"/>
        <end position="29"/>
    </location>
</feature>
<dbReference type="Proteomes" id="UP000176253">
    <property type="component" value="Unassembled WGS sequence"/>
</dbReference>
<keyword evidence="1" id="KW-0472">Membrane</keyword>
<name>A0A1F6A025_9BACT</name>
<gene>
    <name evidence="2" type="ORF">A3D78_01095</name>
</gene>
<dbReference type="AlphaFoldDB" id="A0A1F6A025"/>